<keyword evidence="1" id="KW-0808">Transferase</keyword>
<dbReference type="Proteomes" id="UP001254832">
    <property type="component" value="Unassembled WGS sequence"/>
</dbReference>
<keyword evidence="1" id="KW-0418">Kinase</keyword>
<sequence>MAKNSGQQLIKQSLETVFQSVQNFSKFVLINQDTQKLLSRDAGTSTDVTALKSIYNTLAAMLLTEPNIDSVIIESLTGELYYTSNLTGVIRESLDIYPKQEIKQ</sequence>
<reference evidence="1" key="1">
    <citation type="submission" date="2023-07" db="EMBL/GenBank/DDBJ databases">
        <title>Sorghum-associated microbial communities from plants grown in Nebraska, USA.</title>
        <authorList>
            <person name="Schachtman D."/>
        </authorList>
    </citation>
    <scope>NUCLEOTIDE SEQUENCE</scope>
    <source>
        <strain evidence="1">BE80</strain>
    </source>
</reference>
<dbReference type="GO" id="GO:0004673">
    <property type="term" value="F:protein histidine kinase activity"/>
    <property type="evidence" value="ECO:0007669"/>
    <property type="project" value="UniProtKB-EC"/>
</dbReference>
<organism evidence="1 2">
    <name type="scientific">Paenibacillus amylolyticus</name>
    <dbReference type="NCBI Taxonomy" id="1451"/>
    <lineage>
        <taxon>Bacteria</taxon>
        <taxon>Bacillati</taxon>
        <taxon>Bacillota</taxon>
        <taxon>Bacilli</taxon>
        <taxon>Bacillales</taxon>
        <taxon>Paenibacillaceae</taxon>
        <taxon>Paenibacillus</taxon>
    </lineage>
</organism>
<dbReference type="EMBL" id="JAVDTR010000001">
    <property type="protein sequence ID" value="MDR6721574.1"/>
    <property type="molecule type" value="Genomic_DNA"/>
</dbReference>
<protein>
    <submittedName>
        <fullName evidence="1">Two-component system sensor histidine kinase YesM</fullName>
        <ecNumber evidence="1">2.7.13.3</ecNumber>
    </submittedName>
</protein>
<gene>
    <name evidence="1" type="ORF">J2W91_000022</name>
</gene>
<name>A0AAP5GZV9_PAEAM</name>
<dbReference type="EC" id="2.7.13.3" evidence="1"/>
<dbReference type="RefSeq" id="WP_056690966.1">
    <property type="nucleotide sequence ID" value="NZ_JAVDTR010000001.1"/>
</dbReference>
<evidence type="ECO:0000313" key="2">
    <source>
        <dbReference type="Proteomes" id="UP001254832"/>
    </source>
</evidence>
<dbReference type="AlphaFoldDB" id="A0AAP5GZV9"/>
<evidence type="ECO:0000313" key="1">
    <source>
        <dbReference type="EMBL" id="MDR6721574.1"/>
    </source>
</evidence>
<accession>A0AAP5GZV9</accession>
<comment type="caution">
    <text evidence="1">The sequence shown here is derived from an EMBL/GenBank/DDBJ whole genome shotgun (WGS) entry which is preliminary data.</text>
</comment>
<proteinExistence type="predicted"/>